<accession>A0A6L2P9F9</accession>
<dbReference type="AlphaFoldDB" id="A0A6L2P9F9"/>
<keyword evidence="1" id="KW-0175">Coiled coil</keyword>
<dbReference type="GO" id="GO:0005737">
    <property type="term" value="C:cytoplasm"/>
    <property type="evidence" value="ECO:0007669"/>
    <property type="project" value="TreeGrafter"/>
</dbReference>
<gene>
    <name evidence="2" type="ORF">Cfor_12263</name>
</gene>
<feature type="coiled-coil region" evidence="1">
    <location>
        <begin position="235"/>
        <end position="283"/>
    </location>
</feature>
<evidence type="ECO:0000256" key="1">
    <source>
        <dbReference type="SAM" id="Coils"/>
    </source>
</evidence>
<dbReference type="PANTHER" id="PTHR16275:SF8">
    <property type="entry name" value="COILED-COIL DOMAIN-CONTAINING PROTEIN 40"/>
    <property type="match status" value="1"/>
</dbReference>
<evidence type="ECO:0008006" key="4">
    <source>
        <dbReference type="Google" id="ProtNLM"/>
    </source>
</evidence>
<protein>
    <recommendedName>
        <fullName evidence="4">Coiled-coil domain-containing protein 40</fullName>
    </recommendedName>
</protein>
<keyword evidence="3" id="KW-1185">Reference proteome</keyword>
<dbReference type="EMBL" id="BLKM01000100">
    <property type="protein sequence ID" value="GFG28919.1"/>
    <property type="molecule type" value="Genomic_DNA"/>
</dbReference>
<dbReference type="OrthoDB" id="188741at2759"/>
<feature type="coiled-coil region" evidence="1">
    <location>
        <begin position="663"/>
        <end position="718"/>
    </location>
</feature>
<feature type="coiled-coil region" evidence="1">
    <location>
        <begin position="778"/>
        <end position="850"/>
    </location>
</feature>
<evidence type="ECO:0000313" key="2">
    <source>
        <dbReference type="EMBL" id="GFG28919.1"/>
    </source>
</evidence>
<feature type="coiled-coil region" evidence="1">
    <location>
        <begin position="151"/>
        <end position="195"/>
    </location>
</feature>
<organism evidence="2 3">
    <name type="scientific">Coptotermes formosanus</name>
    <name type="common">Formosan subterranean termite</name>
    <dbReference type="NCBI Taxonomy" id="36987"/>
    <lineage>
        <taxon>Eukaryota</taxon>
        <taxon>Metazoa</taxon>
        <taxon>Ecdysozoa</taxon>
        <taxon>Arthropoda</taxon>
        <taxon>Hexapoda</taxon>
        <taxon>Insecta</taxon>
        <taxon>Pterygota</taxon>
        <taxon>Neoptera</taxon>
        <taxon>Polyneoptera</taxon>
        <taxon>Dictyoptera</taxon>
        <taxon>Blattodea</taxon>
        <taxon>Blattoidea</taxon>
        <taxon>Termitoidae</taxon>
        <taxon>Rhinotermitidae</taxon>
        <taxon>Coptotermes</taxon>
    </lineage>
</organism>
<dbReference type="FunCoup" id="A0A6L2P9F9">
    <property type="interactions" value="75"/>
</dbReference>
<dbReference type="PANTHER" id="PTHR16275">
    <property type="entry name" value="COILED-COIL DOMAIN-CONTAINING PROTEIN 40"/>
    <property type="match status" value="1"/>
</dbReference>
<dbReference type="InterPro" id="IPR037386">
    <property type="entry name" value="CCDC40"/>
</dbReference>
<name>A0A6L2P9F9_COPFO</name>
<reference evidence="3" key="1">
    <citation type="submission" date="2020-01" db="EMBL/GenBank/DDBJ databases">
        <title>Draft genome sequence of the Termite Coptotermes fromosanus.</title>
        <authorList>
            <person name="Itakura S."/>
            <person name="Yosikawa Y."/>
            <person name="Umezawa K."/>
        </authorList>
    </citation>
    <scope>NUCLEOTIDE SEQUENCE [LARGE SCALE GENOMIC DNA]</scope>
</reference>
<feature type="coiled-coil region" evidence="1">
    <location>
        <begin position="459"/>
        <end position="567"/>
    </location>
</feature>
<comment type="caution">
    <text evidence="2">The sequence shown here is derived from an EMBL/GenBank/DDBJ whole genome shotgun (WGS) entry which is preliminary data.</text>
</comment>
<dbReference type="Proteomes" id="UP000502823">
    <property type="component" value="Unassembled WGS sequence"/>
</dbReference>
<proteinExistence type="predicted"/>
<sequence length="927" mass="108783">MSDSSTGESLATSTHSCSRFVFQRAGTHEDDENMDDQNPRLVHGDEILTREQNSATPGLLWRCQGESDEPEVLEPEHPLMKRFQAALKNHLHRQYNRLTEEILELKAEIKKKKLEHEETGVQLYDMQQNVMKQQTIIDSYHEKISNSSKIRQEMEARVETYKNTYKCEQQKLNGAQKKEEELRTELEKLVYLERQFVDWEKQIESELAVSQRISEKTKADNKQLNKEMQKQDVFILKLMTEIANLEARLVTLDGQFNLKELERNKVSQSVADANADLEALNRDQYQLVQSWNSVVISIQQSEAAYINVMQDYNKVQEQFITLNNEIEGFKRASKDEMLKNERLTIILKKIHSEEANLKRLTSVLEEKRNTVETHLSAVHSMLEQTDREMQEITLDYHKNVQKNNVLQKRVQKLSSEKVSLEDGILERLQDQITQDKAAKYLNKVLQSLRNKTRDQEIIVVKTEKQLMQASRNVEHQKEMNEQTHFVLEELKKQVETEENELKKLESDLHHSTSEVHKKQGALDSLLKKLEQLTAKSGVELSPQEMKIKDLENNIAETTEKCEQLQQLWLRQQTRIVRLAHQRNQQLHDINLTCKQVLVLEQKNLKIEHEIDCHNREGKAITRSIASLSKKLLSVNLKLCERKDLKESLDKDNLYTQTHYVNMLKDTELEAVTLQSEIRDIEQDKIQLGETLLEKQRELLAWEKKLQMAQEVKRDTEQERGKEGDVGAMRAEIHRMQVRYSQLRKAQEKLIGDLENCVARRDTIMDKAEAQKQRAHKVSHNTQKKLEDIQNKIKRVNSEIKSVERQITAVQQQHDQLIEHMKDKQNQLQQLQDATKQLDTELEERKLQRQRNLEVLVRRQRKARMYNDVKAGRHRPLFRNEHSMDMELQRQKTINVDLISILESLLTDFPALKFPLTKILNTLQLKPA</sequence>
<feature type="coiled-coil region" evidence="1">
    <location>
        <begin position="88"/>
        <end position="115"/>
    </location>
</feature>
<dbReference type="InParanoid" id="A0A6L2P9F9"/>
<dbReference type="GO" id="GO:0035082">
    <property type="term" value="P:axoneme assembly"/>
    <property type="evidence" value="ECO:0007669"/>
    <property type="project" value="InterPro"/>
</dbReference>
<evidence type="ECO:0000313" key="3">
    <source>
        <dbReference type="Proteomes" id="UP000502823"/>
    </source>
</evidence>